<dbReference type="GO" id="GO:0005524">
    <property type="term" value="F:ATP binding"/>
    <property type="evidence" value="ECO:0007669"/>
    <property type="project" value="UniProtKB-KW"/>
</dbReference>
<dbReference type="NCBIfam" id="TIGR00229">
    <property type="entry name" value="sensory_box"/>
    <property type="match status" value="1"/>
</dbReference>
<dbReference type="Gene3D" id="3.30.565.10">
    <property type="entry name" value="Histidine kinase-like ATPase, C-terminal domain"/>
    <property type="match status" value="1"/>
</dbReference>
<dbReference type="InterPro" id="IPR013767">
    <property type="entry name" value="PAS_fold"/>
</dbReference>
<evidence type="ECO:0000256" key="3">
    <source>
        <dbReference type="ARBA" id="ARBA00022553"/>
    </source>
</evidence>
<evidence type="ECO:0000256" key="7">
    <source>
        <dbReference type="ARBA" id="ARBA00022840"/>
    </source>
</evidence>
<dbReference type="InterPro" id="IPR013656">
    <property type="entry name" value="PAS_4"/>
</dbReference>
<sequence length="451" mass="49240">MSFERGDGLDVATELIEDAPCGIAVTDPDGRLRYVNKTLTQWLGLPPGGDPSRATFASLLTGPGRIFYDTHMAPMMRLQGFVREISCTLDVQDGPPLPVMLSGVARRDAQGVCTRFDYTVFDARERRAYEEALRRAKREAGELAAIVSSSPNAILRVDSGGCVRSWNNGAVRLLGRSAEQALGRPVAEAIQLLDRPDWFMREARALQDEAEISFEARHASARDFEVTLAPIGERGLPGASEDWSVILRDVTRRKQAERRLQVIFDEMRHRMKNTLGVVAGIARQTLPRPSAEQLVSRLQALSSAHDALIRPDDDIGSEPVVEIGALLAFSCKAAGGPARFVIQGPRVRLSARQATSMSMALHELVTNALKYGALSSEQGQVRVDYTLDGSGETGPFRLRWREVGGPPVTPPTRQGFGSKMIGLVLQAELGAEVRSEFAPEGFRFEVAFTAG</sequence>
<dbReference type="Gene3D" id="3.30.450.20">
    <property type="entry name" value="PAS domain"/>
    <property type="match status" value="2"/>
</dbReference>
<feature type="domain" description="PAS" evidence="8">
    <location>
        <begin position="14"/>
        <end position="47"/>
    </location>
</feature>
<accession>U3AFY9</accession>
<dbReference type="Pfam" id="PF08448">
    <property type="entry name" value="PAS_4"/>
    <property type="match status" value="1"/>
</dbReference>
<dbReference type="InterPro" id="IPR000014">
    <property type="entry name" value="PAS"/>
</dbReference>
<evidence type="ECO:0000256" key="6">
    <source>
        <dbReference type="ARBA" id="ARBA00022777"/>
    </source>
</evidence>
<evidence type="ECO:0000256" key="5">
    <source>
        <dbReference type="ARBA" id="ARBA00022741"/>
    </source>
</evidence>
<evidence type="ECO:0000313" key="10">
    <source>
        <dbReference type="Proteomes" id="UP000016566"/>
    </source>
</evidence>
<evidence type="ECO:0000259" key="8">
    <source>
        <dbReference type="PROSITE" id="PS50112"/>
    </source>
</evidence>
<dbReference type="GO" id="GO:0006355">
    <property type="term" value="P:regulation of DNA-templated transcription"/>
    <property type="evidence" value="ECO:0007669"/>
    <property type="project" value="InterPro"/>
</dbReference>
<protein>
    <recommendedName>
        <fullName evidence="2">histidine kinase</fullName>
        <ecNumber evidence="2">2.7.13.3</ecNumber>
    </recommendedName>
</protein>
<evidence type="ECO:0000256" key="2">
    <source>
        <dbReference type="ARBA" id="ARBA00012438"/>
    </source>
</evidence>
<dbReference type="Pfam" id="PF07536">
    <property type="entry name" value="HWE_HK"/>
    <property type="match status" value="1"/>
</dbReference>
<dbReference type="SMART" id="SM00911">
    <property type="entry name" value="HWE_HK"/>
    <property type="match status" value="1"/>
</dbReference>
<dbReference type="PROSITE" id="PS50112">
    <property type="entry name" value="PAS"/>
    <property type="match status" value="2"/>
</dbReference>
<keyword evidence="5" id="KW-0547">Nucleotide-binding</keyword>
<dbReference type="InterPro" id="IPR011102">
    <property type="entry name" value="Sig_transdc_His_kinase_HWE"/>
</dbReference>
<evidence type="ECO:0000256" key="1">
    <source>
        <dbReference type="ARBA" id="ARBA00000085"/>
    </source>
</evidence>
<name>U3AFY9_9RHOB</name>
<gene>
    <name evidence="9" type="ORF">MBELCI_2661</name>
</gene>
<proteinExistence type="predicted"/>
<dbReference type="PANTHER" id="PTHR41523:SF8">
    <property type="entry name" value="ETHYLENE RESPONSE SENSOR PROTEIN"/>
    <property type="match status" value="1"/>
</dbReference>
<dbReference type="InterPro" id="IPR035965">
    <property type="entry name" value="PAS-like_dom_sf"/>
</dbReference>
<dbReference type="Proteomes" id="UP000016566">
    <property type="component" value="Unassembled WGS sequence"/>
</dbReference>
<dbReference type="InterPro" id="IPR036890">
    <property type="entry name" value="HATPase_C_sf"/>
</dbReference>
<keyword evidence="4" id="KW-0808">Transferase</keyword>
<keyword evidence="6" id="KW-0418">Kinase</keyword>
<dbReference type="RefSeq" id="WP_021694710.1">
    <property type="nucleotide sequence ID" value="NZ_BATB01000042.1"/>
</dbReference>
<dbReference type="SUPFAM" id="SSF55785">
    <property type="entry name" value="PYP-like sensor domain (PAS domain)"/>
    <property type="match status" value="2"/>
</dbReference>
<dbReference type="STRING" id="1337093.MBELCI_2661"/>
<dbReference type="EC" id="2.7.13.3" evidence="2"/>
<feature type="domain" description="PAS" evidence="8">
    <location>
        <begin position="139"/>
        <end position="184"/>
    </location>
</feature>
<dbReference type="SMART" id="SM00091">
    <property type="entry name" value="PAS"/>
    <property type="match status" value="2"/>
</dbReference>
<dbReference type="GO" id="GO:0004673">
    <property type="term" value="F:protein histidine kinase activity"/>
    <property type="evidence" value="ECO:0007669"/>
    <property type="project" value="UniProtKB-EC"/>
</dbReference>
<dbReference type="AlphaFoldDB" id="U3AFY9"/>
<dbReference type="PANTHER" id="PTHR41523">
    <property type="entry name" value="TWO-COMPONENT SYSTEM SENSOR PROTEIN"/>
    <property type="match status" value="1"/>
</dbReference>
<keyword evidence="3" id="KW-0597">Phosphoprotein</keyword>
<comment type="caution">
    <text evidence="9">The sequence shown here is derived from an EMBL/GenBank/DDBJ whole genome shotgun (WGS) entry which is preliminary data.</text>
</comment>
<organism evidence="9 10">
    <name type="scientific">Limimaricola cinnabarinus LL-001</name>
    <dbReference type="NCBI Taxonomy" id="1337093"/>
    <lineage>
        <taxon>Bacteria</taxon>
        <taxon>Pseudomonadati</taxon>
        <taxon>Pseudomonadota</taxon>
        <taxon>Alphaproteobacteria</taxon>
        <taxon>Rhodobacterales</taxon>
        <taxon>Paracoccaceae</taxon>
        <taxon>Limimaricola</taxon>
    </lineage>
</organism>
<dbReference type="EMBL" id="BATB01000042">
    <property type="protein sequence ID" value="GAD56609.1"/>
    <property type="molecule type" value="Genomic_DNA"/>
</dbReference>
<dbReference type="CDD" id="cd00130">
    <property type="entry name" value="PAS"/>
    <property type="match status" value="2"/>
</dbReference>
<comment type="catalytic activity">
    <reaction evidence="1">
        <text>ATP + protein L-histidine = ADP + protein N-phospho-L-histidine.</text>
        <dbReference type="EC" id="2.7.13.3"/>
    </reaction>
</comment>
<dbReference type="OrthoDB" id="9816309at2"/>
<dbReference type="eggNOG" id="COG3920">
    <property type="taxonomic scope" value="Bacteria"/>
</dbReference>
<keyword evidence="10" id="KW-1185">Reference proteome</keyword>
<dbReference type="Pfam" id="PF00989">
    <property type="entry name" value="PAS"/>
    <property type="match status" value="1"/>
</dbReference>
<evidence type="ECO:0000313" key="9">
    <source>
        <dbReference type="EMBL" id="GAD56609.1"/>
    </source>
</evidence>
<reference evidence="9" key="1">
    <citation type="journal article" date="2013" name="Genome Announc.">
        <title>Draft Genome Sequence of Loktanella cinnabarina LL-001T, Isolated from Deep-Sea Floor Sediment.</title>
        <authorList>
            <person name="Nishi S."/>
            <person name="Tsubouchi T."/>
            <person name="Takaki Y."/>
            <person name="Koyanagi R."/>
            <person name="Satoh N."/>
            <person name="Maruyama T."/>
            <person name="Hatada Y."/>
        </authorList>
    </citation>
    <scope>NUCLEOTIDE SEQUENCE [LARGE SCALE GENOMIC DNA]</scope>
    <source>
        <strain evidence="9">LL-001</strain>
    </source>
</reference>
<evidence type="ECO:0000256" key="4">
    <source>
        <dbReference type="ARBA" id="ARBA00022679"/>
    </source>
</evidence>
<keyword evidence="7" id="KW-0067">ATP-binding</keyword>